<dbReference type="EC" id="4.98.1.1" evidence="7 8"/>
<comment type="catalytic activity">
    <reaction evidence="6">
        <text>Fe-coproporphyrin III + 2 H(+) = coproporphyrin III + Fe(2+)</text>
        <dbReference type="Rhea" id="RHEA:49572"/>
        <dbReference type="ChEBI" id="CHEBI:15378"/>
        <dbReference type="ChEBI" id="CHEBI:29033"/>
        <dbReference type="ChEBI" id="CHEBI:68438"/>
        <dbReference type="ChEBI" id="CHEBI:131725"/>
        <dbReference type="EC" id="4.99.1.9"/>
    </reaction>
    <physiologicalReaction direction="right-to-left" evidence="6">
        <dbReference type="Rhea" id="RHEA:49574"/>
    </physiologicalReaction>
</comment>
<keyword evidence="2 7" id="KW-0408">Iron</keyword>
<evidence type="ECO:0000256" key="3">
    <source>
        <dbReference type="ARBA" id="ARBA00023133"/>
    </source>
</evidence>
<proteinExistence type="inferred from homology"/>
<comment type="pathway">
    <text evidence="7 8">Porphyrin-containing compound metabolism; protoheme biosynthesis; protoheme from protoporphyrin-IX: step 1/1.</text>
</comment>
<feature type="binding site" evidence="7">
    <location>
        <position position="199"/>
    </location>
    <ligand>
        <name>Fe(2+)</name>
        <dbReference type="ChEBI" id="CHEBI:29033"/>
    </ligand>
</feature>
<dbReference type="EMBL" id="FNHG01000006">
    <property type="protein sequence ID" value="SDM18304.1"/>
    <property type="molecule type" value="Genomic_DNA"/>
</dbReference>
<dbReference type="AlphaFoldDB" id="A0A1G9R4Y2"/>
<dbReference type="NCBIfam" id="TIGR00109">
    <property type="entry name" value="hemH"/>
    <property type="match status" value="1"/>
</dbReference>
<dbReference type="HAMAP" id="MF_00323">
    <property type="entry name" value="Ferrochelatase"/>
    <property type="match status" value="1"/>
</dbReference>
<dbReference type="GO" id="GO:0006783">
    <property type="term" value="P:heme biosynthetic process"/>
    <property type="evidence" value="ECO:0007669"/>
    <property type="project" value="UniProtKB-UniRule"/>
</dbReference>
<dbReference type="InterPro" id="IPR033659">
    <property type="entry name" value="Ferrochelatase_N"/>
</dbReference>
<dbReference type="CDD" id="cd00419">
    <property type="entry name" value="Ferrochelatase_C"/>
    <property type="match status" value="1"/>
</dbReference>
<reference evidence="9 10" key="1">
    <citation type="submission" date="2016-10" db="EMBL/GenBank/DDBJ databases">
        <authorList>
            <person name="de Groot N.N."/>
        </authorList>
    </citation>
    <scope>NUCLEOTIDE SEQUENCE [LARGE SCALE GENOMIC DNA]</scope>
    <source>
        <strain evidence="9 10">DSM 16077</strain>
    </source>
</reference>
<keyword evidence="5 7" id="KW-0627">Porphyrin biosynthesis</keyword>
<name>A0A1G9R4Y2_9PROT</name>
<dbReference type="GO" id="GO:0005737">
    <property type="term" value="C:cytoplasm"/>
    <property type="evidence" value="ECO:0007669"/>
    <property type="project" value="UniProtKB-SubCell"/>
</dbReference>
<comment type="catalytic activity">
    <reaction evidence="7 8">
        <text>heme b + 2 H(+) = protoporphyrin IX + Fe(2+)</text>
        <dbReference type="Rhea" id="RHEA:22584"/>
        <dbReference type="ChEBI" id="CHEBI:15378"/>
        <dbReference type="ChEBI" id="CHEBI:29033"/>
        <dbReference type="ChEBI" id="CHEBI:57306"/>
        <dbReference type="ChEBI" id="CHEBI:60344"/>
        <dbReference type="EC" id="4.98.1.1"/>
    </reaction>
</comment>
<dbReference type="InterPro" id="IPR033644">
    <property type="entry name" value="Ferrochelatase_C"/>
</dbReference>
<dbReference type="UniPathway" id="UPA00252">
    <property type="reaction ID" value="UER00325"/>
</dbReference>
<keyword evidence="7" id="KW-0479">Metal-binding</keyword>
<evidence type="ECO:0000313" key="9">
    <source>
        <dbReference type="EMBL" id="SDM18304.1"/>
    </source>
</evidence>
<sequence>MTELNMAKTQKRLAIVLFNLGGPDGPEAVKPFLRNLFRDPAIIGAPTPLRQFLAWMISTLRAKSARANYAKMGGGSPLVPETLKQIEALAPLMAERFPDREIRIWPAMRYWHPLTEDVAQEVAGWQPDETVLLPLYPHFSTTTTGSSLGAWRKAGGPETHTVCCYPVEAGFIEAHAQLIRASWEAAGRPENIRLLFSAHGLPEKVIAAGDPYQWQIEQTASAVAALLPEFSDWQVCYQSRVGPLKWIGPSTDDAVRQAGNDGKAILLTPIAFVSEHIETLVELDEEYGELAQESGVSSYTRVPALGTAPQFIAALANIVAGAMSAPTRLGPPDGQRLCPVACPACPMALKEA</sequence>
<evidence type="ECO:0000256" key="6">
    <source>
        <dbReference type="ARBA" id="ARBA00024536"/>
    </source>
</evidence>
<evidence type="ECO:0000256" key="5">
    <source>
        <dbReference type="ARBA" id="ARBA00023244"/>
    </source>
</evidence>
<dbReference type="PANTHER" id="PTHR11108">
    <property type="entry name" value="FERROCHELATASE"/>
    <property type="match status" value="1"/>
</dbReference>
<dbReference type="SUPFAM" id="SSF53800">
    <property type="entry name" value="Chelatase"/>
    <property type="match status" value="1"/>
</dbReference>
<dbReference type="InterPro" id="IPR019772">
    <property type="entry name" value="Ferrochelatase_AS"/>
</dbReference>
<feature type="binding site" evidence="7">
    <location>
        <position position="278"/>
    </location>
    <ligand>
        <name>Fe(2+)</name>
        <dbReference type="ChEBI" id="CHEBI:29033"/>
    </ligand>
</feature>
<comment type="function">
    <text evidence="7 8">Catalyzes the ferrous insertion into protoporphyrin IX.</text>
</comment>
<accession>A0A1G9R4Y2</accession>
<keyword evidence="7 8" id="KW-0963">Cytoplasm</keyword>
<evidence type="ECO:0000256" key="8">
    <source>
        <dbReference type="RuleBase" id="RU000607"/>
    </source>
</evidence>
<organism evidence="9 10">
    <name type="scientific">Maricaulis salignorans</name>
    <dbReference type="NCBI Taxonomy" id="144026"/>
    <lineage>
        <taxon>Bacteria</taxon>
        <taxon>Pseudomonadati</taxon>
        <taxon>Pseudomonadota</taxon>
        <taxon>Alphaproteobacteria</taxon>
        <taxon>Maricaulales</taxon>
        <taxon>Maricaulaceae</taxon>
        <taxon>Maricaulis</taxon>
    </lineage>
</organism>
<evidence type="ECO:0000256" key="4">
    <source>
        <dbReference type="ARBA" id="ARBA00023239"/>
    </source>
</evidence>
<comment type="subcellular location">
    <subcellularLocation>
        <location evidence="7 8">Cytoplasm</location>
    </subcellularLocation>
</comment>
<keyword evidence="10" id="KW-1185">Reference proteome</keyword>
<dbReference type="PROSITE" id="PS00534">
    <property type="entry name" value="FERROCHELATASE"/>
    <property type="match status" value="1"/>
</dbReference>
<keyword evidence="4 7" id="KW-0456">Lyase</keyword>
<dbReference type="GO" id="GO:0046872">
    <property type="term" value="F:metal ion binding"/>
    <property type="evidence" value="ECO:0007669"/>
    <property type="project" value="UniProtKB-KW"/>
</dbReference>
<evidence type="ECO:0000256" key="2">
    <source>
        <dbReference type="ARBA" id="ARBA00023004"/>
    </source>
</evidence>
<dbReference type="GO" id="GO:0004325">
    <property type="term" value="F:ferrochelatase activity"/>
    <property type="evidence" value="ECO:0007669"/>
    <property type="project" value="UniProtKB-UniRule"/>
</dbReference>
<evidence type="ECO:0000313" key="10">
    <source>
        <dbReference type="Proteomes" id="UP000199759"/>
    </source>
</evidence>
<dbReference type="Pfam" id="PF00762">
    <property type="entry name" value="Ferrochelatase"/>
    <property type="match status" value="1"/>
</dbReference>
<keyword evidence="3 7" id="KW-0350">Heme biosynthesis</keyword>
<comment type="similarity">
    <text evidence="1 7 8">Belongs to the ferrochelatase family.</text>
</comment>
<dbReference type="InterPro" id="IPR001015">
    <property type="entry name" value="Ferrochelatase"/>
</dbReference>
<evidence type="ECO:0000256" key="1">
    <source>
        <dbReference type="ARBA" id="ARBA00007718"/>
    </source>
</evidence>
<protein>
    <recommendedName>
        <fullName evidence="7 8">Ferrochelatase</fullName>
        <ecNumber evidence="7 8">4.98.1.1</ecNumber>
    </recommendedName>
    <alternativeName>
        <fullName evidence="7">Heme synthase</fullName>
    </alternativeName>
    <alternativeName>
        <fullName evidence="7">Protoheme ferro-lyase</fullName>
    </alternativeName>
</protein>
<evidence type="ECO:0000256" key="7">
    <source>
        <dbReference type="HAMAP-Rule" id="MF_00323"/>
    </source>
</evidence>
<dbReference type="STRING" id="144026.SAMN04488568_10669"/>
<gene>
    <name evidence="7" type="primary">hemH</name>
    <name evidence="9" type="ORF">SAMN04488568_10669</name>
</gene>
<dbReference type="Proteomes" id="UP000199759">
    <property type="component" value="Unassembled WGS sequence"/>
</dbReference>
<dbReference type="CDD" id="cd03411">
    <property type="entry name" value="Ferrochelatase_N"/>
    <property type="match status" value="1"/>
</dbReference>
<dbReference type="Gene3D" id="3.40.50.1400">
    <property type="match status" value="2"/>
</dbReference>
<dbReference type="PANTHER" id="PTHR11108:SF1">
    <property type="entry name" value="FERROCHELATASE, MITOCHONDRIAL"/>
    <property type="match status" value="1"/>
</dbReference>